<evidence type="ECO:0000313" key="13">
    <source>
        <dbReference type="Proteomes" id="UP001159405"/>
    </source>
</evidence>
<keyword evidence="13" id="KW-1185">Reference proteome</keyword>
<evidence type="ECO:0000256" key="6">
    <source>
        <dbReference type="ARBA" id="ARBA00022840"/>
    </source>
</evidence>
<gene>
    <name evidence="12" type="ORF">PLOB_00023885</name>
</gene>
<dbReference type="PANTHER" id="PTHR24223:SF456">
    <property type="entry name" value="MULTIDRUG RESISTANCE-ASSOCIATED PROTEIN LETHAL(2)03659"/>
    <property type="match status" value="1"/>
</dbReference>
<feature type="domain" description="ABC transporter" evidence="10">
    <location>
        <begin position="700"/>
        <end position="931"/>
    </location>
</feature>
<dbReference type="InterPro" id="IPR017871">
    <property type="entry name" value="ABC_transporter-like_CS"/>
</dbReference>
<evidence type="ECO:0008006" key="14">
    <source>
        <dbReference type="Google" id="ProtNLM"/>
    </source>
</evidence>
<dbReference type="CDD" id="cd03250">
    <property type="entry name" value="ABCC_MRP_domain1"/>
    <property type="match status" value="1"/>
</dbReference>
<keyword evidence="8 9" id="KW-0472">Membrane</keyword>
<comment type="caution">
    <text evidence="12">The sequence shown here is derived from an EMBL/GenBank/DDBJ whole genome shotgun (WGS) entry which is preliminary data.</text>
</comment>
<dbReference type="InterPro" id="IPR003439">
    <property type="entry name" value="ABC_transporter-like_ATP-bd"/>
</dbReference>
<accession>A0ABN8RRS9</accession>
<dbReference type="PROSITE" id="PS50929">
    <property type="entry name" value="ABC_TM1F"/>
    <property type="match status" value="1"/>
</dbReference>
<keyword evidence="5" id="KW-0547">Nucleotide-binding</keyword>
<dbReference type="Proteomes" id="UP001159405">
    <property type="component" value="Unassembled WGS sequence"/>
</dbReference>
<dbReference type="SUPFAM" id="SSF52540">
    <property type="entry name" value="P-loop containing nucleoside triphosphate hydrolases"/>
    <property type="match status" value="2"/>
</dbReference>
<evidence type="ECO:0000256" key="2">
    <source>
        <dbReference type="ARBA" id="ARBA00009726"/>
    </source>
</evidence>
<dbReference type="EMBL" id="CALNXK010000283">
    <property type="protein sequence ID" value="CAH3180754.1"/>
    <property type="molecule type" value="Genomic_DNA"/>
</dbReference>
<evidence type="ECO:0000256" key="7">
    <source>
        <dbReference type="ARBA" id="ARBA00022989"/>
    </source>
</evidence>
<keyword evidence="6" id="KW-0067">ATP-binding</keyword>
<protein>
    <recommendedName>
        <fullName evidence="14">Multidrug resistance-associated protein 4</fullName>
    </recommendedName>
</protein>
<feature type="transmembrane region" description="Helical" evidence="9">
    <location>
        <begin position="426"/>
        <end position="450"/>
    </location>
</feature>
<evidence type="ECO:0000256" key="9">
    <source>
        <dbReference type="SAM" id="Phobius"/>
    </source>
</evidence>
<keyword evidence="7 9" id="KW-1133">Transmembrane helix</keyword>
<feature type="transmembrane region" description="Helical" evidence="9">
    <location>
        <begin position="613"/>
        <end position="631"/>
    </location>
</feature>
<evidence type="ECO:0000313" key="12">
    <source>
        <dbReference type="EMBL" id="CAH3180754.1"/>
    </source>
</evidence>
<reference evidence="12 13" key="1">
    <citation type="submission" date="2022-05" db="EMBL/GenBank/DDBJ databases">
        <authorList>
            <consortium name="Genoscope - CEA"/>
            <person name="William W."/>
        </authorList>
    </citation>
    <scope>NUCLEOTIDE SEQUENCE [LARGE SCALE GENOMIC DNA]</scope>
</reference>
<dbReference type="InterPro" id="IPR050173">
    <property type="entry name" value="ABC_transporter_C-like"/>
</dbReference>
<dbReference type="CDD" id="cd03244">
    <property type="entry name" value="ABCC_MRP_domain2"/>
    <property type="match status" value="1"/>
</dbReference>
<feature type="domain" description="ABC transporter" evidence="10">
    <location>
        <begin position="97"/>
        <end position="320"/>
    </location>
</feature>
<dbReference type="InterPro" id="IPR036640">
    <property type="entry name" value="ABC1_TM_sf"/>
</dbReference>
<dbReference type="Gene3D" id="3.40.50.300">
    <property type="entry name" value="P-loop containing nucleotide triphosphate hydrolases"/>
    <property type="match status" value="2"/>
</dbReference>
<dbReference type="Gene3D" id="1.20.1560.10">
    <property type="entry name" value="ABC transporter type 1, transmembrane domain"/>
    <property type="match status" value="1"/>
</dbReference>
<comment type="subcellular location">
    <subcellularLocation>
        <location evidence="1">Membrane</location>
        <topology evidence="1">Multi-pass membrane protein</topology>
    </subcellularLocation>
</comment>
<dbReference type="PROSITE" id="PS50893">
    <property type="entry name" value="ABC_TRANSPORTER_2"/>
    <property type="match status" value="2"/>
</dbReference>
<keyword evidence="4 9" id="KW-0812">Transmembrane</keyword>
<dbReference type="CDD" id="cd18580">
    <property type="entry name" value="ABC_6TM_ABCC_D2"/>
    <property type="match status" value="1"/>
</dbReference>
<evidence type="ECO:0000256" key="1">
    <source>
        <dbReference type="ARBA" id="ARBA00004141"/>
    </source>
</evidence>
<evidence type="ECO:0000256" key="8">
    <source>
        <dbReference type="ARBA" id="ARBA00023136"/>
    </source>
</evidence>
<dbReference type="InterPro" id="IPR003593">
    <property type="entry name" value="AAA+_ATPase"/>
</dbReference>
<name>A0ABN8RRS9_9CNID</name>
<dbReference type="PANTHER" id="PTHR24223">
    <property type="entry name" value="ATP-BINDING CASSETTE SUB-FAMILY C"/>
    <property type="match status" value="1"/>
</dbReference>
<dbReference type="PROSITE" id="PS00211">
    <property type="entry name" value="ABC_TRANSPORTER_1"/>
    <property type="match status" value="2"/>
</dbReference>
<dbReference type="Pfam" id="PF00664">
    <property type="entry name" value="ABC_membrane"/>
    <property type="match status" value="1"/>
</dbReference>
<comment type="similarity">
    <text evidence="2">Belongs to the ABC transporter superfamily. ABCC family. Conjugate transporter (TC 3.A.1.208) subfamily.</text>
</comment>
<evidence type="ECO:0000259" key="10">
    <source>
        <dbReference type="PROSITE" id="PS50893"/>
    </source>
</evidence>
<evidence type="ECO:0000256" key="5">
    <source>
        <dbReference type="ARBA" id="ARBA00022741"/>
    </source>
</evidence>
<dbReference type="InterPro" id="IPR044726">
    <property type="entry name" value="ABCC_6TM_D2"/>
</dbReference>
<proteinExistence type="inferred from homology"/>
<evidence type="ECO:0000256" key="4">
    <source>
        <dbReference type="ARBA" id="ARBA00022692"/>
    </source>
</evidence>
<feature type="transmembrane region" description="Helical" evidence="9">
    <location>
        <begin position="385"/>
        <end position="405"/>
    </location>
</feature>
<dbReference type="InterPro" id="IPR027417">
    <property type="entry name" value="P-loop_NTPase"/>
</dbReference>
<dbReference type="Pfam" id="PF00005">
    <property type="entry name" value="ABC_tran"/>
    <property type="match status" value="2"/>
</dbReference>
<evidence type="ECO:0000256" key="3">
    <source>
        <dbReference type="ARBA" id="ARBA00022448"/>
    </source>
</evidence>
<dbReference type="InterPro" id="IPR011527">
    <property type="entry name" value="ABC1_TM_dom"/>
</dbReference>
<dbReference type="SUPFAM" id="SSF90123">
    <property type="entry name" value="ABC transporter transmembrane region"/>
    <property type="match status" value="1"/>
</dbReference>
<dbReference type="SMART" id="SM00382">
    <property type="entry name" value="AAA"/>
    <property type="match status" value="2"/>
</dbReference>
<organism evidence="12 13">
    <name type="scientific">Porites lobata</name>
    <dbReference type="NCBI Taxonomy" id="104759"/>
    <lineage>
        <taxon>Eukaryota</taxon>
        <taxon>Metazoa</taxon>
        <taxon>Cnidaria</taxon>
        <taxon>Anthozoa</taxon>
        <taxon>Hexacorallia</taxon>
        <taxon>Scleractinia</taxon>
        <taxon>Fungiina</taxon>
        <taxon>Poritidae</taxon>
        <taxon>Porites</taxon>
    </lineage>
</organism>
<evidence type="ECO:0000259" key="11">
    <source>
        <dbReference type="PROSITE" id="PS50929"/>
    </source>
</evidence>
<sequence length="932" mass="103498">MAVLVTVVSLSLTGQPLTPVNAFILLSLINLLRENFCVNLAYGFLQSYDAYVSLNRIQDFLLLDNVTSTSSTRKNKEESEKVPVTRKVTELEQDLILLVENGMQQEKDRDEGFILRNVEFTTKKGSLVALSGPVGSGKSTLLATIAGEGTSKKLAISRRGTIIYVPQIAWLFSGTIRENILFGEPYEESKYSRVIQACALGDDIQQFPDGDKAVVGERGVALSGGQRARVSLARAVYADADLYLLDDPLSALDFNVGRHIFTHCIMGLLGEKTRLIASHHEQLMREADDVIVLLKGEMLGKGCFEELKAKGLLNTTVDPLYKKDKESSASLAEQGTGEKPISDLCERTMPNANEFKALRVTKEDCANGVVSTKLYWNYFRNGTPLTVIIAGICFCFITQAMLVSPDVWLSLMVRKRPEYQRDKRNLTIYGGLVGAAFILLVIRAFGFYLVSLRSSERLHDKMVVAVLHAPVFFFDSNPVGRILNRFSRDIGCMDEVLPKTFLQSVQLFPLLFTSILLPTITNPWVLFAVVPIAVSAGLFSRYYLKTSRELQRLESICRSPVYSHISETLDGLDTIRTRKREEDFVARFHRCQDVHTKSCILLLAGGRWLGVRLDILSALLTGTVALAAVFVSEDPAFVGLSLVYVVQTVNLTQFAVRKLTEVENLMTAVERVIDYTKLDSEPGYDVKRLPPEKWPDKGSINFQDISLAYYPGGPQVLRNISLSIKAGAKIGVVGRTGSGKSSFVAALMRMPEAEGDILIDDVVLGSINLRGSRQAITVLGQNPVLFSGSMRKNLDIVEQFQDADLWRALEQVQMKNLVENLEGQLDYELLEQGANLSVGERQLICLARVLLLNKKIVILDEPTAHVDPDTEQTIWNVVHEKLKHSTVITIAHRLNTVSDCDKILVLDTGKVDGFDNFNVLLNRSGTKLNEMT</sequence>
<feature type="transmembrane region" description="Helical" evidence="9">
    <location>
        <begin position="524"/>
        <end position="544"/>
    </location>
</feature>
<feature type="domain" description="ABC transmembrane type-1" evidence="11">
    <location>
        <begin position="389"/>
        <end position="671"/>
    </location>
</feature>
<keyword evidence="3" id="KW-0813">Transport</keyword>